<reference evidence="7" key="1">
    <citation type="journal article" date="2019" name="Int. J. Syst. Evol. Microbiol.">
        <title>The Global Catalogue of Microorganisms (GCM) 10K type strain sequencing project: providing services to taxonomists for standard genome sequencing and annotation.</title>
        <authorList>
            <consortium name="The Broad Institute Genomics Platform"/>
            <consortium name="The Broad Institute Genome Sequencing Center for Infectious Disease"/>
            <person name="Wu L."/>
            <person name="Ma J."/>
        </authorList>
    </citation>
    <scope>NUCLEOTIDE SEQUENCE [LARGE SCALE GENOMIC DNA]</scope>
    <source>
        <strain evidence="7">JCM 17555</strain>
    </source>
</reference>
<name>A0ABP7PCH5_9GAMM</name>
<evidence type="ECO:0000259" key="5">
    <source>
        <dbReference type="PROSITE" id="PS50110"/>
    </source>
</evidence>
<keyword evidence="1 3" id="KW-0597">Phosphoprotein</keyword>
<dbReference type="Pfam" id="PF00196">
    <property type="entry name" value="GerE"/>
    <property type="match status" value="1"/>
</dbReference>
<sequence length="218" mass="23782">MYHFHLADDHPLFRNALVSIVEQHFPEAVITESVDLESTLTALNGSDDIDLLLLDLTMPGSQDLFGLVTVRERFATTPVAIVSAREDIDTISRAIGHGAAGYIPKSASPAVILEAIQTITNGESWIPAFARNRLKPLNSEEASLAARIANLTPQQYRVLCLLREGGLNKQIAYQLGVTEATVKAHITSIFRKLQVNNRTQAVVMLSKMSLDHLDAGVA</sequence>
<evidence type="ECO:0000256" key="1">
    <source>
        <dbReference type="ARBA" id="ARBA00022553"/>
    </source>
</evidence>
<dbReference type="SUPFAM" id="SSF46894">
    <property type="entry name" value="C-terminal effector domain of the bipartite response regulators"/>
    <property type="match status" value="1"/>
</dbReference>
<gene>
    <name evidence="6" type="ORF">GCM10022278_21550</name>
</gene>
<dbReference type="SMART" id="SM00448">
    <property type="entry name" value="REC"/>
    <property type="match status" value="1"/>
</dbReference>
<feature type="domain" description="HTH luxR-type" evidence="4">
    <location>
        <begin position="144"/>
        <end position="209"/>
    </location>
</feature>
<dbReference type="SUPFAM" id="SSF52172">
    <property type="entry name" value="CheY-like"/>
    <property type="match status" value="1"/>
</dbReference>
<dbReference type="PROSITE" id="PS50043">
    <property type="entry name" value="HTH_LUXR_2"/>
    <property type="match status" value="1"/>
</dbReference>
<evidence type="ECO:0000313" key="7">
    <source>
        <dbReference type="Proteomes" id="UP001501337"/>
    </source>
</evidence>
<dbReference type="InterPro" id="IPR051015">
    <property type="entry name" value="EvgA-like"/>
</dbReference>
<dbReference type="InterPro" id="IPR016032">
    <property type="entry name" value="Sig_transdc_resp-reg_C-effctor"/>
</dbReference>
<keyword evidence="2" id="KW-0238">DNA-binding</keyword>
<feature type="domain" description="Response regulatory" evidence="5">
    <location>
        <begin position="3"/>
        <end position="120"/>
    </location>
</feature>
<dbReference type="CDD" id="cd06170">
    <property type="entry name" value="LuxR_C_like"/>
    <property type="match status" value="1"/>
</dbReference>
<dbReference type="PROSITE" id="PS50110">
    <property type="entry name" value="RESPONSE_REGULATORY"/>
    <property type="match status" value="1"/>
</dbReference>
<proteinExistence type="predicted"/>
<evidence type="ECO:0000259" key="4">
    <source>
        <dbReference type="PROSITE" id="PS50043"/>
    </source>
</evidence>
<protein>
    <submittedName>
        <fullName evidence="6">Response regulator transcription factor</fullName>
    </submittedName>
</protein>
<accession>A0ABP7PCH5</accession>
<dbReference type="InterPro" id="IPR001789">
    <property type="entry name" value="Sig_transdc_resp-reg_receiver"/>
</dbReference>
<dbReference type="InterPro" id="IPR058245">
    <property type="entry name" value="NreC/VraR/RcsB-like_REC"/>
</dbReference>
<dbReference type="Pfam" id="PF00072">
    <property type="entry name" value="Response_reg"/>
    <property type="match status" value="1"/>
</dbReference>
<dbReference type="CDD" id="cd17535">
    <property type="entry name" value="REC_NarL-like"/>
    <property type="match status" value="1"/>
</dbReference>
<evidence type="ECO:0000256" key="3">
    <source>
        <dbReference type="PROSITE-ProRule" id="PRU00169"/>
    </source>
</evidence>
<evidence type="ECO:0000256" key="2">
    <source>
        <dbReference type="ARBA" id="ARBA00023125"/>
    </source>
</evidence>
<dbReference type="PRINTS" id="PR00038">
    <property type="entry name" value="HTHLUXR"/>
</dbReference>
<dbReference type="Gene3D" id="3.40.50.2300">
    <property type="match status" value="1"/>
</dbReference>
<dbReference type="PROSITE" id="PS00622">
    <property type="entry name" value="HTH_LUXR_1"/>
    <property type="match status" value="1"/>
</dbReference>
<dbReference type="InterPro" id="IPR000792">
    <property type="entry name" value="Tscrpt_reg_LuxR_C"/>
</dbReference>
<dbReference type="PANTHER" id="PTHR45566">
    <property type="entry name" value="HTH-TYPE TRANSCRIPTIONAL REGULATOR YHJB-RELATED"/>
    <property type="match status" value="1"/>
</dbReference>
<dbReference type="InterPro" id="IPR011006">
    <property type="entry name" value="CheY-like_superfamily"/>
</dbReference>
<dbReference type="SMART" id="SM00421">
    <property type="entry name" value="HTH_LUXR"/>
    <property type="match status" value="1"/>
</dbReference>
<dbReference type="PANTHER" id="PTHR45566:SF1">
    <property type="entry name" value="HTH-TYPE TRANSCRIPTIONAL REGULATOR YHJB-RELATED"/>
    <property type="match status" value="1"/>
</dbReference>
<organism evidence="6 7">
    <name type="scientific">Allohahella marinimesophila</name>
    <dbReference type="NCBI Taxonomy" id="1054972"/>
    <lineage>
        <taxon>Bacteria</taxon>
        <taxon>Pseudomonadati</taxon>
        <taxon>Pseudomonadota</taxon>
        <taxon>Gammaproteobacteria</taxon>
        <taxon>Oceanospirillales</taxon>
        <taxon>Hahellaceae</taxon>
        <taxon>Allohahella</taxon>
    </lineage>
</organism>
<dbReference type="RefSeq" id="WP_344806146.1">
    <property type="nucleotide sequence ID" value="NZ_BAABBO010000009.1"/>
</dbReference>
<dbReference type="Proteomes" id="UP001501337">
    <property type="component" value="Unassembled WGS sequence"/>
</dbReference>
<evidence type="ECO:0000313" key="6">
    <source>
        <dbReference type="EMBL" id="GAA3963431.1"/>
    </source>
</evidence>
<keyword evidence="7" id="KW-1185">Reference proteome</keyword>
<feature type="modified residue" description="4-aspartylphosphate" evidence="3">
    <location>
        <position position="55"/>
    </location>
</feature>
<comment type="caution">
    <text evidence="6">The sequence shown here is derived from an EMBL/GenBank/DDBJ whole genome shotgun (WGS) entry which is preliminary data.</text>
</comment>
<dbReference type="EMBL" id="BAABBO010000009">
    <property type="protein sequence ID" value="GAA3963431.1"/>
    <property type="molecule type" value="Genomic_DNA"/>
</dbReference>